<dbReference type="Proteomes" id="UP000887563">
    <property type="component" value="Unplaced"/>
</dbReference>
<keyword evidence="1" id="KW-1133">Transmembrane helix</keyword>
<evidence type="ECO:0000256" key="1">
    <source>
        <dbReference type="SAM" id="Phobius"/>
    </source>
</evidence>
<protein>
    <submittedName>
        <fullName evidence="3">Uncharacterized protein</fullName>
    </submittedName>
</protein>
<proteinExistence type="predicted"/>
<feature type="transmembrane region" description="Helical" evidence="1">
    <location>
        <begin position="113"/>
        <end position="134"/>
    </location>
</feature>
<dbReference type="WBParaSite" id="Minc3s02634g30961">
    <property type="protein sequence ID" value="Minc3s02634g30961"/>
    <property type="gene ID" value="Minc3s02634g30961"/>
</dbReference>
<reference evidence="3" key="1">
    <citation type="submission" date="2022-11" db="UniProtKB">
        <authorList>
            <consortium name="WormBaseParasite"/>
        </authorList>
    </citation>
    <scope>IDENTIFICATION</scope>
</reference>
<sequence>MPAIHFCSIQLNITEDNCCQLIKLLNIPEKIPFCLPKLQENISNNNLEIKNQNHTLEDNNSTFEATSLIFNNISTTLFQITSSPPSVKYGGGAPAMPVMNLKIAPSEAPEEHLTFLFGIFMLISMAVICTLFLMKLAKVNSIQSSTSIIPPRLRFSPRDFARSLAAVDYSLMLCIPRSTSTNSNISNNSKVYNGRRSLNCQSLNQRQRRTQPPLVVLLGSSFKCGNLSNPESLKNSSRKGRSSVSIVSSSSMNILLPQIKNSNSFTSDGRLALLNASTSNNNFSTELTPPPCYEELEELIENNKKE</sequence>
<dbReference type="AlphaFoldDB" id="A0A914MTB9"/>
<accession>A0A914MTB9</accession>
<name>A0A914MTB9_MELIC</name>
<keyword evidence="1" id="KW-0812">Transmembrane</keyword>
<keyword evidence="2" id="KW-1185">Reference proteome</keyword>
<evidence type="ECO:0000313" key="2">
    <source>
        <dbReference type="Proteomes" id="UP000887563"/>
    </source>
</evidence>
<keyword evidence="1" id="KW-0472">Membrane</keyword>
<organism evidence="2 3">
    <name type="scientific">Meloidogyne incognita</name>
    <name type="common">Southern root-knot nematode worm</name>
    <name type="synonym">Oxyuris incognita</name>
    <dbReference type="NCBI Taxonomy" id="6306"/>
    <lineage>
        <taxon>Eukaryota</taxon>
        <taxon>Metazoa</taxon>
        <taxon>Ecdysozoa</taxon>
        <taxon>Nematoda</taxon>
        <taxon>Chromadorea</taxon>
        <taxon>Rhabditida</taxon>
        <taxon>Tylenchina</taxon>
        <taxon>Tylenchomorpha</taxon>
        <taxon>Tylenchoidea</taxon>
        <taxon>Meloidogynidae</taxon>
        <taxon>Meloidogyninae</taxon>
        <taxon>Meloidogyne</taxon>
        <taxon>Meloidogyne incognita group</taxon>
    </lineage>
</organism>
<evidence type="ECO:0000313" key="3">
    <source>
        <dbReference type="WBParaSite" id="Minc3s02634g30961"/>
    </source>
</evidence>